<evidence type="ECO:0000313" key="2">
    <source>
        <dbReference type="EMBL" id="CAH9093952.1"/>
    </source>
</evidence>
<name>A0A9P1EBE6_CUSEU</name>
<organism evidence="2 3">
    <name type="scientific">Cuscuta europaea</name>
    <name type="common">European dodder</name>
    <dbReference type="NCBI Taxonomy" id="41803"/>
    <lineage>
        <taxon>Eukaryota</taxon>
        <taxon>Viridiplantae</taxon>
        <taxon>Streptophyta</taxon>
        <taxon>Embryophyta</taxon>
        <taxon>Tracheophyta</taxon>
        <taxon>Spermatophyta</taxon>
        <taxon>Magnoliopsida</taxon>
        <taxon>eudicotyledons</taxon>
        <taxon>Gunneridae</taxon>
        <taxon>Pentapetalae</taxon>
        <taxon>asterids</taxon>
        <taxon>lamiids</taxon>
        <taxon>Solanales</taxon>
        <taxon>Convolvulaceae</taxon>
        <taxon>Cuscuteae</taxon>
        <taxon>Cuscuta</taxon>
        <taxon>Cuscuta subgen. Cuscuta</taxon>
    </lineage>
</organism>
<proteinExistence type="predicted"/>
<feature type="compositionally biased region" description="Polar residues" evidence="1">
    <location>
        <begin position="9"/>
        <end position="22"/>
    </location>
</feature>
<sequence>MIDNKMKHSTSTSKQPESNTLNGAVPMIPRQLFMFPSVPEFSLNFMRHNQGVPIVPGYAQFPSYAQLPPGYGQFSSYAQLPHSVATPQPTQNFNGGHWNNLVHPTNYGS</sequence>
<comment type="caution">
    <text evidence="2">The sequence shown here is derived from an EMBL/GenBank/DDBJ whole genome shotgun (WGS) entry which is preliminary data.</text>
</comment>
<keyword evidence="3" id="KW-1185">Reference proteome</keyword>
<accession>A0A9P1EBE6</accession>
<gene>
    <name evidence="2" type="ORF">CEURO_LOCUS12518</name>
</gene>
<dbReference type="Proteomes" id="UP001152484">
    <property type="component" value="Unassembled WGS sequence"/>
</dbReference>
<evidence type="ECO:0000313" key="3">
    <source>
        <dbReference type="Proteomes" id="UP001152484"/>
    </source>
</evidence>
<dbReference type="EMBL" id="CAMAPE010000031">
    <property type="protein sequence ID" value="CAH9093952.1"/>
    <property type="molecule type" value="Genomic_DNA"/>
</dbReference>
<reference evidence="2" key="1">
    <citation type="submission" date="2022-07" db="EMBL/GenBank/DDBJ databases">
        <authorList>
            <person name="Macas J."/>
            <person name="Novak P."/>
            <person name="Neumann P."/>
        </authorList>
    </citation>
    <scope>NUCLEOTIDE SEQUENCE</scope>
</reference>
<dbReference type="OrthoDB" id="10303842at2759"/>
<evidence type="ECO:0000256" key="1">
    <source>
        <dbReference type="SAM" id="MobiDB-lite"/>
    </source>
</evidence>
<feature type="region of interest" description="Disordered" evidence="1">
    <location>
        <begin position="1"/>
        <end position="23"/>
    </location>
</feature>
<dbReference type="AlphaFoldDB" id="A0A9P1EBE6"/>
<protein>
    <submittedName>
        <fullName evidence="2">Uncharacterized protein</fullName>
    </submittedName>
</protein>